<evidence type="ECO:0000313" key="3">
    <source>
        <dbReference type="Proteomes" id="UP000002630"/>
    </source>
</evidence>
<dbReference type="Proteomes" id="UP000002630">
    <property type="component" value="Unassembled WGS sequence"/>
</dbReference>
<feature type="compositionally biased region" description="Basic and acidic residues" evidence="1">
    <location>
        <begin position="67"/>
        <end position="87"/>
    </location>
</feature>
<proteinExistence type="predicted"/>
<accession>D7G4D8</accession>
<dbReference type="EMBL" id="FN649760">
    <property type="protein sequence ID" value="CBJ33684.1"/>
    <property type="molecule type" value="Genomic_DNA"/>
</dbReference>
<keyword evidence="3" id="KW-1185">Reference proteome</keyword>
<evidence type="ECO:0000256" key="1">
    <source>
        <dbReference type="SAM" id="MobiDB-lite"/>
    </source>
</evidence>
<dbReference type="AlphaFoldDB" id="D7G4D8"/>
<sequence length="98" mass="10089">MMKGLERQASRIQELVVRTSALRDAGWSYTEAPATGGLHASSHPGPGQYYAGGADAGVLPAPAGEPRGVDSPHDGARPAAAEERSSWRDSAPSATASF</sequence>
<gene>
    <name evidence="2" type="ORF">Esi_0554_0009</name>
</gene>
<protein>
    <submittedName>
        <fullName evidence="2">Uncharacterized protein</fullName>
    </submittedName>
</protein>
<organism evidence="2 3">
    <name type="scientific">Ectocarpus siliculosus</name>
    <name type="common">Brown alga</name>
    <name type="synonym">Conferva siliculosa</name>
    <dbReference type="NCBI Taxonomy" id="2880"/>
    <lineage>
        <taxon>Eukaryota</taxon>
        <taxon>Sar</taxon>
        <taxon>Stramenopiles</taxon>
        <taxon>Ochrophyta</taxon>
        <taxon>PX clade</taxon>
        <taxon>Phaeophyceae</taxon>
        <taxon>Ectocarpales</taxon>
        <taxon>Ectocarpaceae</taxon>
        <taxon>Ectocarpus</taxon>
    </lineage>
</organism>
<dbReference type="InParanoid" id="D7G4D8"/>
<feature type="region of interest" description="Disordered" evidence="1">
    <location>
        <begin position="31"/>
        <end position="98"/>
    </location>
</feature>
<reference evidence="2 3" key="1">
    <citation type="journal article" date="2010" name="Nature">
        <title>The Ectocarpus genome and the independent evolution of multicellularity in brown algae.</title>
        <authorList>
            <person name="Cock J.M."/>
            <person name="Sterck L."/>
            <person name="Rouze P."/>
            <person name="Scornet D."/>
            <person name="Allen A.E."/>
            <person name="Amoutzias G."/>
            <person name="Anthouard V."/>
            <person name="Artiguenave F."/>
            <person name="Aury J.M."/>
            <person name="Badger J.H."/>
            <person name="Beszteri B."/>
            <person name="Billiau K."/>
            <person name="Bonnet E."/>
            <person name="Bothwell J.H."/>
            <person name="Bowler C."/>
            <person name="Boyen C."/>
            <person name="Brownlee C."/>
            <person name="Carrano C.J."/>
            <person name="Charrier B."/>
            <person name="Cho G.Y."/>
            <person name="Coelho S.M."/>
            <person name="Collen J."/>
            <person name="Corre E."/>
            <person name="Da Silva C."/>
            <person name="Delage L."/>
            <person name="Delaroque N."/>
            <person name="Dittami S.M."/>
            <person name="Doulbeau S."/>
            <person name="Elias M."/>
            <person name="Farnham G."/>
            <person name="Gachon C.M."/>
            <person name="Gschloessl B."/>
            <person name="Heesch S."/>
            <person name="Jabbari K."/>
            <person name="Jubin C."/>
            <person name="Kawai H."/>
            <person name="Kimura K."/>
            <person name="Kloareg B."/>
            <person name="Kupper F.C."/>
            <person name="Lang D."/>
            <person name="Le Bail A."/>
            <person name="Leblanc C."/>
            <person name="Lerouge P."/>
            <person name="Lohr M."/>
            <person name="Lopez P.J."/>
            <person name="Martens C."/>
            <person name="Maumus F."/>
            <person name="Michel G."/>
            <person name="Miranda-Saavedra D."/>
            <person name="Morales J."/>
            <person name="Moreau H."/>
            <person name="Motomura T."/>
            <person name="Nagasato C."/>
            <person name="Napoli C.A."/>
            <person name="Nelson D.R."/>
            <person name="Nyvall-Collen P."/>
            <person name="Peters A.F."/>
            <person name="Pommier C."/>
            <person name="Potin P."/>
            <person name="Poulain J."/>
            <person name="Quesneville H."/>
            <person name="Read B."/>
            <person name="Rensing S.A."/>
            <person name="Ritter A."/>
            <person name="Rousvoal S."/>
            <person name="Samanta M."/>
            <person name="Samson G."/>
            <person name="Schroeder D.C."/>
            <person name="Segurens B."/>
            <person name="Strittmatter M."/>
            <person name="Tonon T."/>
            <person name="Tregear J.W."/>
            <person name="Valentin K."/>
            <person name="von Dassow P."/>
            <person name="Yamagishi T."/>
            <person name="Van de Peer Y."/>
            <person name="Wincker P."/>
        </authorList>
    </citation>
    <scope>NUCLEOTIDE SEQUENCE [LARGE SCALE GENOMIC DNA]</scope>
    <source>
        <strain evidence="3">Ec32 / CCAP1310/4</strain>
    </source>
</reference>
<evidence type="ECO:0000313" key="2">
    <source>
        <dbReference type="EMBL" id="CBJ33684.1"/>
    </source>
</evidence>
<name>D7G4D8_ECTSI</name>